<sequence length="98" mass="10568">MVRALYNRDDESTIQLPTQGAYHTATPSDANADNPASAIKNVNVYLNYTGPNIVLDADLPTVGGKENTSINGTSNVIGDFNTKFKKLLVNVVRGGSRW</sequence>
<dbReference type="AlphaFoldDB" id="A0A3B0P951"/>
<protein>
    <submittedName>
        <fullName evidence="2">Uncharacterized protein</fullName>
    </submittedName>
</protein>
<evidence type="ECO:0000313" key="3">
    <source>
        <dbReference type="Proteomes" id="UP000259328"/>
    </source>
</evidence>
<gene>
    <name evidence="2" type="ORF">NCTC10124_00447</name>
</gene>
<accession>A0A3B0P951</accession>
<proteinExistence type="predicted"/>
<evidence type="ECO:0000256" key="1">
    <source>
        <dbReference type="SAM" id="MobiDB-lite"/>
    </source>
</evidence>
<evidence type="ECO:0000313" key="2">
    <source>
        <dbReference type="EMBL" id="SYV92720.1"/>
    </source>
</evidence>
<name>A0A3B0P951_MYCSY</name>
<reference evidence="3" key="1">
    <citation type="submission" date="2018-06" db="EMBL/GenBank/DDBJ databases">
        <authorList>
            <consortium name="Pathogen Informatics"/>
        </authorList>
    </citation>
    <scope>NUCLEOTIDE SEQUENCE [LARGE SCALE GENOMIC DNA]</scope>
    <source>
        <strain evidence="3">NCTC10124</strain>
    </source>
</reference>
<dbReference type="Proteomes" id="UP000259328">
    <property type="component" value="Chromosome"/>
</dbReference>
<dbReference type="EMBL" id="LS991953">
    <property type="protein sequence ID" value="SYV92720.1"/>
    <property type="molecule type" value="Genomic_DNA"/>
</dbReference>
<feature type="non-terminal residue" evidence="2">
    <location>
        <position position="98"/>
    </location>
</feature>
<feature type="region of interest" description="Disordered" evidence="1">
    <location>
        <begin position="15"/>
        <end position="34"/>
    </location>
</feature>
<organism evidence="2 3">
    <name type="scientific">Mycoplasmopsis synoviae</name>
    <name type="common">Mycoplasma synoviae</name>
    <dbReference type="NCBI Taxonomy" id="2109"/>
    <lineage>
        <taxon>Bacteria</taxon>
        <taxon>Bacillati</taxon>
        <taxon>Mycoplasmatota</taxon>
        <taxon>Mycoplasmoidales</taxon>
        <taxon>Metamycoplasmataceae</taxon>
        <taxon>Mycoplasmopsis</taxon>
    </lineage>
</organism>